<gene>
    <name evidence="1" type="ORF">METZ01_LOCUS187951</name>
</gene>
<evidence type="ECO:0000313" key="1">
    <source>
        <dbReference type="EMBL" id="SVB35097.1"/>
    </source>
</evidence>
<name>A0A382DBS1_9ZZZZ</name>
<proteinExistence type="predicted"/>
<dbReference type="AlphaFoldDB" id="A0A382DBS1"/>
<organism evidence="1">
    <name type="scientific">marine metagenome</name>
    <dbReference type="NCBI Taxonomy" id="408172"/>
    <lineage>
        <taxon>unclassified sequences</taxon>
        <taxon>metagenomes</taxon>
        <taxon>ecological metagenomes</taxon>
    </lineage>
</organism>
<accession>A0A382DBS1</accession>
<reference evidence="1" key="1">
    <citation type="submission" date="2018-05" db="EMBL/GenBank/DDBJ databases">
        <authorList>
            <person name="Lanie J.A."/>
            <person name="Ng W.-L."/>
            <person name="Kazmierczak K.M."/>
            <person name="Andrzejewski T.M."/>
            <person name="Davidsen T.M."/>
            <person name="Wayne K.J."/>
            <person name="Tettelin H."/>
            <person name="Glass J.I."/>
            <person name="Rusch D."/>
            <person name="Podicherti R."/>
            <person name="Tsui H.-C.T."/>
            <person name="Winkler M.E."/>
        </authorList>
    </citation>
    <scope>NUCLEOTIDE SEQUENCE</scope>
</reference>
<sequence>MSGDGGGGGHRGADQMGAAARTLTPLEITIGCACAPLSRLQDILVHPKTHAAA</sequence>
<dbReference type="EMBL" id="UINC01038291">
    <property type="protein sequence ID" value="SVB35097.1"/>
    <property type="molecule type" value="Genomic_DNA"/>
</dbReference>
<feature type="non-terminal residue" evidence="1">
    <location>
        <position position="53"/>
    </location>
</feature>
<protein>
    <submittedName>
        <fullName evidence="1">Uncharacterized protein</fullName>
    </submittedName>
</protein>